<feature type="compositionally biased region" description="Low complexity" evidence="1">
    <location>
        <begin position="396"/>
        <end position="406"/>
    </location>
</feature>
<name>A0ABQ8YLU4_9EUKA</name>
<protein>
    <submittedName>
        <fullName evidence="2">Uncharacterized protein</fullName>
    </submittedName>
</protein>
<organism evidence="2 3">
    <name type="scientific">Anaeramoeba flamelloides</name>
    <dbReference type="NCBI Taxonomy" id="1746091"/>
    <lineage>
        <taxon>Eukaryota</taxon>
        <taxon>Metamonada</taxon>
        <taxon>Anaeramoebidae</taxon>
        <taxon>Anaeramoeba</taxon>
    </lineage>
</organism>
<evidence type="ECO:0000313" key="2">
    <source>
        <dbReference type="EMBL" id="KAJ6245553.1"/>
    </source>
</evidence>
<keyword evidence="3" id="KW-1185">Reference proteome</keyword>
<evidence type="ECO:0000313" key="3">
    <source>
        <dbReference type="Proteomes" id="UP001150062"/>
    </source>
</evidence>
<gene>
    <name evidence="2" type="ORF">M0813_19972</name>
</gene>
<feature type="compositionally biased region" description="Acidic residues" evidence="1">
    <location>
        <begin position="407"/>
        <end position="421"/>
    </location>
</feature>
<proteinExistence type="predicted"/>
<reference evidence="2" key="1">
    <citation type="submission" date="2022-08" db="EMBL/GenBank/DDBJ databases">
        <title>Novel sulfate-reducing endosymbionts in the free-living metamonad Anaeramoeba.</title>
        <authorList>
            <person name="Jerlstrom-Hultqvist J."/>
            <person name="Cepicka I."/>
            <person name="Gallot-Lavallee L."/>
            <person name="Salas-Leiva D."/>
            <person name="Curtis B.A."/>
            <person name="Zahonova K."/>
            <person name="Pipaliya S."/>
            <person name="Dacks J."/>
            <person name="Roger A.J."/>
        </authorList>
    </citation>
    <scope>NUCLEOTIDE SEQUENCE</scope>
    <source>
        <strain evidence="2">Schooner1</strain>
    </source>
</reference>
<feature type="region of interest" description="Disordered" evidence="1">
    <location>
        <begin position="376"/>
        <end position="470"/>
    </location>
</feature>
<dbReference type="Proteomes" id="UP001150062">
    <property type="component" value="Unassembled WGS sequence"/>
</dbReference>
<accession>A0ABQ8YLU4</accession>
<evidence type="ECO:0000256" key="1">
    <source>
        <dbReference type="SAM" id="MobiDB-lite"/>
    </source>
</evidence>
<sequence>MSIVKIQILFQFPYVSFRAVKHNPQEEVINKEIDQKDYLLLIGIDVGDNCLEFPIQLANLDFYDKPFYFSWVDQLFFSKETLTSDSTTNFQNDSKTLFKTIFENYLNELKQVTEFPKSVKSYQLEIFHQTPKEINQEFFKNYALENLQKTSITTPISLGPQTKDSLIPKNRNNSVNIINNHNGTFGFIQYHKENQCEEFIIQDKKYSETLYKTIGDAIQLNFKHFFSKSWINSHQELIFWMLYIKTNKNYMYVEIPLNTTIDYTNKELNDYDDYYRIVNDKLRIYSNFFKGISDNYCKDFVETVFNYLKGNINAKIDIINLFGYILDCNSELITNEFKKKMPEIKLNFYESFNSFVFNVDFEYQFSEKTENFSQKVSNLSSKNKNENENFSRNDNDNYNNNNNNDNNDNDNDDDDDDDDELNNNIENNPQRNEKKPKKRIEKKRKKNPKRSNNLSKIIKVKKEKSEKNQSNETIESYYLKVAYEKENSKGDFKNSENITQPKLELLFKIKDKDKTYKKEIIFYSFADNVNLEITKSCKNQKEIISHTLKNIKIINSKQNSIIFKKESKKLKQNVIILIIKYQKNHIIIKPKYIKSEEYIFKIPIQKQK</sequence>
<feature type="compositionally biased region" description="Basic residues" evidence="1">
    <location>
        <begin position="434"/>
        <end position="449"/>
    </location>
</feature>
<comment type="caution">
    <text evidence="2">The sequence shown here is derived from an EMBL/GenBank/DDBJ whole genome shotgun (WGS) entry which is preliminary data.</text>
</comment>
<feature type="compositionally biased region" description="Basic and acidic residues" evidence="1">
    <location>
        <begin position="383"/>
        <end position="395"/>
    </location>
</feature>
<dbReference type="EMBL" id="JAOAOG010000143">
    <property type="protein sequence ID" value="KAJ6245553.1"/>
    <property type="molecule type" value="Genomic_DNA"/>
</dbReference>